<evidence type="ECO:0000256" key="6">
    <source>
        <dbReference type="ARBA" id="ARBA00023295"/>
    </source>
</evidence>
<evidence type="ECO:0008006" key="11">
    <source>
        <dbReference type="Google" id="ProtNLM"/>
    </source>
</evidence>
<evidence type="ECO:0000313" key="9">
    <source>
        <dbReference type="EMBL" id="KAL3820281.1"/>
    </source>
</evidence>
<organism evidence="9 10">
    <name type="scientific">Penstemon smallii</name>
    <dbReference type="NCBI Taxonomy" id="265156"/>
    <lineage>
        <taxon>Eukaryota</taxon>
        <taxon>Viridiplantae</taxon>
        <taxon>Streptophyta</taxon>
        <taxon>Embryophyta</taxon>
        <taxon>Tracheophyta</taxon>
        <taxon>Spermatophyta</taxon>
        <taxon>Magnoliopsida</taxon>
        <taxon>eudicotyledons</taxon>
        <taxon>Gunneridae</taxon>
        <taxon>Pentapetalae</taxon>
        <taxon>asterids</taxon>
        <taxon>lamiids</taxon>
        <taxon>Lamiales</taxon>
        <taxon>Plantaginaceae</taxon>
        <taxon>Cheloneae</taxon>
        <taxon>Penstemon</taxon>
    </lineage>
</organism>
<dbReference type="Gene3D" id="2.160.20.10">
    <property type="entry name" value="Single-stranded right-handed beta-helix, Pectin lyase-like"/>
    <property type="match status" value="1"/>
</dbReference>
<dbReference type="GO" id="GO:0071555">
    <property type="term" value="P:cell wall organization"/>
    <property type="evidence" value="ECO:0007669"/>
    <property type="project" value="UniProtKB-KW"/>
</dbReference>
<dbReference type="InterPro" id="IPR012334">
    <property type="entry name" value="Pectin_lyas_fold"/>
</dbReference>
<dbReference type="SUPFAM" id="SSF51126">
    <property type="entry name" value="Pectin lyase-like"/>
    <property type="match status" value="1"/>
</dbReference>
<dbReference type="Pfam" id="PF00295">
    <property type="entry name" value="Glyco_hydro_28"/>
    <property type="match status" value="2"/>
</dbReference>
<evidence type="ECO:0000313" key="10">
    <source>
        <dbReference type="Proteomes" id="UP001634393"/>
    </source>
</evidence>
<evidence type="ECO:0000256" key="8">
    <source>
        <dbReference type="RuleBase" id="RU361169"/>
    </source>
</evidence>
<keyword evidence="5 8" id="KW-0378">Hydrolase</keyword>
<keyword evidence="3" id="KW-0134">Cell wall</keyword>
<keyword evidence="10" id="KW-1185">Reference proteome</keyword>
<keyword evidence="7" id="KW-0961">Cell wall biogenesis/degradation</keyword>
<dbReference type="PANTHER" id="PTHR31375">
    <property type="match status" value="1"/>
</dbReference>
<protein>
    <recommendedName>
        <fullName evidence="11">Polygalacturonase</fullName>
    </recommendedName>
</protein>
<dbReference type="GO" id="GO:0016798">
    <property type="term" value="F:hydrolase activity, acting on glycosyl bonds"/>
    <property type="evidence" value="ECO:0007669"/>
    <property type="project" value="UniProtKB-KW"/>
</dbReference>
<evidence type="ECO:0000256" key="7">
    <source>
        <dbReference type="ARBA" id="ARBA00023316"/>
    </source>
</evidence>
<dbReference type="InterPro" id="IPR000743">
    <property type="entry name" value="Glyco_hydro_28"/>
</dbReference>
<evidence type="ECO:0000256" key="4">
    <source>
        <dbReference type="ARBA" id="ARBA00022525"/>
    </source>
</evidence>
<dbReference type="InterPro" id="IPR011050">
    <property type="entry name" value="Pectin_lyase_fold/virulence"/>
</dbReference>
<sequence>MREEWWNHATLEDDEDTNFDLIHIHKQIGGDDCISIQLGTSNVQIYDVHCKPGHGYNIGGLGFDKNVAQVSNVYGGSGFVQSILFSNIHQNYCGGPKICPSTNDTNAVAISGVTYKNITGTYLCRVVSLVCSKYKPCENITIDTIDLIPSVGTMNKCMGHPICSNVFGTLINNTTPPLKDCLLSEAQPPALPPIAQPPAMPQKLF</sequence>
<comment type="similarity">
    <text evidence="2 8">Belongs to the glycosyl hydrolase 28 family.</text>
</comment>
<comment type="caution">
    <text evidence="9">The sequence shown here is derived from an EMBL/GenBank/DDBJ whole genome shotgun (WGS) entry which is preliminary data.</text>
</comment>
<evidence type="ECO:0000256" key="5">
    <source>
        <dbReference type="ARBA" id="ARBA00022801"/>
    </source>
</evidence>
<keyword evidence="6 8" id="KW-0326">Glycosidase</keyword>
<reference evidence="9 10" key="1">
    <citation type="submission" date="2024-12" db="EMBL/GenBank/DDBJ databases">
        <title>The unique morphological basis and parallel evolutionary history of personate flowers in Penstemon.</title>
        <authorList>
            <person name="Depatie T.H."/>
            <person name="Wessinger C.A."/>
        </authorList>
    </citation>
    <scope>NUCLEOTIDE SEQUENCE [LARGE SCALE GENOMIC DNA]</scope>
    <source>
        <strain evidence="9">WTNN_2</strain>
        <tissue evidence="9">Leaf</tissue>
    </source>
</reference>
<name>A0ABD3S6Y8_9LAMI</name>
<proteinExistence type="inferred from homology"/>
<gene>
    <name evidence="9" type="ORF">ACJIZ3_006186</name>
</gene>
<keyword evidence="4" id="KW-0964">Secreted</keyword>
<evidence type="ECO:0000256" key="2">
    <source>
        <dbReference type="ARBA" id="ARBA00008834"/>
    </source>
</evidence>
<evidence type="ECO:0000256" key="1">
    <source>
        <dbReference type="ARBA" id="ARBA00004191"/>
    </source>
</evidence>
<dbReference type="Proteomes" id="UP001634393">
    <property type="component" value="Unassembled WGS sequence"/>
</dbReference>
<accession>A0ABD3S6Y8</accession>
<comment type="subcellular location">
    <subcellularLocation>
        <location evidence="1">Secreted</location>
        <location evidence="1">Cell wall</location>
    </subcellularLocation>
</comment>
<dbReference type="EMBL" id="JBJXBP010000007">
    <property type="protein sequence ID" value="KAL3820281.1"/>
    <property type="molecule type" value="Genomic_DNA"/>
</dbReference>
<evidence type="ECO:0000256" key="3">
    <source>
        <dbReference type="ARBA" id="ARBA00022512"/>
    </source>
</evidence>
<dbReference type="AlphaFoldDB" id="A0ABD3S6Y8"/>